<name>A0A2W0D2E3_9BACL</name>
<organism evidence="1 2">
    <name type="scientific">Paenibacillus illinoisensis</name>
    <dbReference type="NCBI Taxonomy" id="59845"/>
    <lineage>
        <taxon>Bacteria</taxon>
        <taxon>Bacillati</taxon>
        <taxon>Bacillota</taxon>
        <taxon>Bacilli</taxon>
        <taxon>Bacillales</taxon>
        <taxon>Paenibacillaceae</taxon>
        <taxon>Paenibacillus</taxon>
    </lineage>
</organism>
<dbReference type="AlphaFoldDB" id="A0A2W0D2E3"/>
<dbReference type="OrthoDB" id="2185101at2"/>
<dbReference type="InterPro" id="IPR029033">
    <property type="entry name" value="His_PPase_superfam"/>
</dbReference>
<reference evidence="1 2" key="1">
    <citation type="submission" date="2018-01" db="EMBL/GenBank/DDBJ databases">
        <title>Genome sequence of the PGP bacterium Paenibacillus illinoisensis E3.</title>
        <authorList>
            <person name="Rolli E."/>
            <person name="Marasco R."/>
            <person name="Bessem C."/>
            <person name="Michoud G."/>
            <person name="Gaiarsa S."/>
            <person name="Borin S."/>
            <person name="Daffonchio D."/>
        </authorList>
    </citation>
    <scope>NUCLEOTIDE SEQUENCE [LARGE SCALE GENOMIC DNA]</scope>
    <source>
        <strain evidence="1 2">E3</strain>
    </source>
</reference>
<dbReference type="GO" id="GO:0004619">
    <property type="term" value="F:phosphoglycerate mutase activity"/>
    <property type="evidence" value="ECO:0007669"/>
    <property type="project" value="UniProtKB-EC"/>
</dbReference>
<dbReference type="RefSeq" id="WP_110757507.1">
    <property type="nucleotide sequence ID" value="NZ_PRLG01000013.1"/>
</dbReference>
<keyword evidence="1" id="KW-0413">Isomerase</keyword>
<dbReference type="Gene3D" id="3.40.50.1240">
    <property type="entry name" value="Phosphoglycerate mutase-like"/>
    <property type="match status" value="1"/>
</dbReference>
<dbReference type="InterPro" id="IPR013078">
    <property type="entry name" value="His_Pase_superF_clade-1"/>
</dbReference>
<dbReference type="EMBL" id="PRLG01000013">
    <property type="protein sequence ID" value="PYY30061.1"/>
    <property type="molecule type" value="Genomic_DNA"/>
</dbReference>
<dbReference type="GO" id="GO:0016791">
    <property type="term" value="F:phosphatase activity"/>
    <property type="evidence" value="ECO:0007669"/>
    <property type="project" value="TreeGrafter"/>
</dbReference>
<dbReference type="CDD" id="cd07067">
    <property type="entry name" value="HP_PGM_like"/>
    <property type="match status" value="1"/>
</dbReference>
<dbReference type="Proteomes" id="UP000247459">
    <property type="component" value="Unassembled WGS sequence"/>
</dbReference>
<dbReference type="PANTHER" id="PTHR48100">
    <property type="entry name" value="BROAD-SPECIFICITY PHOSPHATASE YOR283W-RELATED"/>
    <property type="match status" value="1"/>
</dbReference>
<dbReference type="EC" id="5.4.2.11" evidence="1"/>
<comment type="caution">
    <text evidence="1">The sequence shown here is derived from an EMBL/GenBank/DDBJ whole genome shotgun (WGS) entry which is preliminary data.</text>
</comment>
<protein>
    <submittedName>
        <fullName evidence="1">Phosphoglycerate mutase</fullName>
        <ecNumber evidence="1">5.4.2.11</ecNumber>
    </submittedName>
</protein>
<sequence length="188" mass="21349">MKTIIYMVRHAESPYTEGTERTRGLTLKGQGNAAQITEILKEEGIHTIFSSPYARAVLTLEGLATALGIDIHIMEDLRERHFSDNIIADEEFMPASKRMFEDPDYALPGGESNTVCQNRAVEVLKPILEEYKGKKVAIGTHGHVMTLIMNYFDASYGFDFSNHTSKPDIYKLQFEGMELEQVTRLWEE</sequence>
<gene>
    <name evidence="1" type="ORF">PIL02S_01663</name>
</gene>
<dbReference type="GO" id="GO:0005737">
    <property type="term" value="C:cytoplasm"/>
    <property type="evidence" value="ECO:0007669"/>
    <property type="project" value="TreeGrafter"/>
</dbReference>
<dbReference type="Pfam" id="PF00300">
    <property type="entry name" value="His_Phos_1"/>
    <property type="match status" value="1"/>
</dbReference>
<accession>A0A2W0D2E3</accession>
<evidence type="ECO:0000313" key="1">
    <source>
        <dbReference type="EMBL" id="PYY30061.1"/>
    </source>
</evidence>
<dbReference type="PANTHER" id="PTHR48100:SF59">
    <property type="entry name" value="ADENOSYLCOBALAMIN_ALPHA-RIBAZOLE PHOSPHATASE"/>
    <property type="match status" value="1"/>
</dbReference>
<proteinExistence type="predicted"/>
<dbReference type="SUPFAM" id="SSF53254">
    <property type="entry name" value="Phosphoglycerate mutase-like"/>
    <property type="match status" value="1"/>
</dbReference>
<dbReference type="InterPro" id="IPR050275">
    <property type="entry name" value="PGM_Phosphatase"/>
</dbReference>
<evidence type="ECO:0000313" key="2">
    <source>
        <dbReference type="Proteomes" id="UP000247459"/>
    </source>
</evidence>